<evidence type="ECO:0008006" key="4">
    <source>
        <dbReference type="Google" id="ProtNLM"/>
    </source>
</evidence>
<dbReference type="Proteomes" id="UP000812844">
    <property type="component" value="Unassembled WGS sequence"/>
</dbReference>
<dbReference type="EMBL" id="JAHBBD010000007">
    <property type="protein sequence ID" value="MBW3082627.1"/>
    <property type="molecule type" value="Genomic_DNA"/>
</dbReference>
<name>A0ABS6W8F7_9BIFI</name>
<evidence type="ECO:0000313" key="3">
    <source>
        <dbReference type="Proteomes" id="UP000812844"/>
    </source>
</evidence>
<accession>A0ABS6W8F7</accession>
<comment type="caution">
    <text evidence="2">The sequence shown here is derived from an EMBL/GenBank/DDBJ whole genome shotgun (WGS) entry which is preliminary data.</text>
</comment>
<evidence type="ECO:0000256" key="1">
    <source>
        <dbReference type="SAM" id="SignalP"/>
    </source>
</evidence>
<proteinExistence type="predicted"/>
<dbReference type="RefSeq" id="WP_219080996.1">
    <property type="nucleotide sequence ID" value="NZ_JAHBBD010000007.1"/>
</dbReference>
<keyword evidence="3" id="KW-1185">Reference proteome</keyword>
<sequence>MTLITLMMLMMLLMLLAEIAAALTTAALMAATNATASRPAHNVYKVHDPPMAKYRASGTAPSMHIV</sequence>
<reference evidence="2 3" key="1">
    <citation type="submission" date="2021-05" db="EMBL/GenBank/DDBJ databases">
        <title>Phylogenetic classification of ten novel species belonging to the genus Bifidobacterium comprising B. colchicus sp. nov., B. abeli sp. nov., B. bicoloris sp. nov., B. guerezis sp. nov., B. rosaliae sp. nov., B. santillanensis sp. nov., B. argentati sp. nov., B. amazzoni sp. nov., B. pluviali sp. nov., and B. pinnaculum sp. nov.</title>
        <authorList>
            <person name="Lugli G.A."/>
            <person name="Ruiz Garcia L."/>
            <person name="Margolles A."/>
            <person name="Ventura M."/>
        </authorList>
    </citation>
    <scope>NUCLEOTIDE SEQUENCE [LARGE SCALE GENOMIC DNA]</scope>
    <source>
        <strain evidence="2 3">6T3</strain>
    </source>
</reference>
<evidence type="ECO:0000313" key="2">
    <source>
        <dbReference type="EMBL" id="MBW3082627.1"/>
    </source>
</evidence>
<keyword evidence="1" id="KW-0732">Signal</keyword>
<feature type="signal peptide" evidence="1">
    <location>
        <begin position="1"/>
        <end position="30"/>
    </location>
</feature>
<feature type="chain" id="PRO_5046151589" description="Secreted protein" evidence="1">
    <location>
        <begin position="31"/>
        <end position="66"/>
    </location>
</feature>
<organism evidence="2 3">
    <name type="scientific">Bifidobacterium phasiani</name>
    <dbReference type="NCBI Taxonomy" id="2834431"/>
    <lineage>
        <taxon>Bacteria</taxon>
        <taxon>Bacillati</taxon>
        <taxon>Actinomycetota</taxon>
        <taxon>Actinomycetes</taxon>
        <taxon>Bifidobacteriales</taxon>
        <taxon>Bifidobacteriaceae</taxon>
        <taxon>Bifidobacterium</taxon>
    </lineage>
</organism>
<gene>
    <name evidence="2" type="ORF">KIH73_04410</name>
</gene>
<protein>
    <recommendedName>
        <fullName evidence="4">Secreted protein</fullName>
    </recommendedName>
</protein>